<evidence type="ECO:0000256" key="9">
    <source>
        <dbReference type="ARBA" id="ARBA00049940"/>
    </source>
</evidence>
<dbReference type="GO" id="GO:0062054">
    <property type="term" value="F:fluoride channel activity"/>
    <property type="evidence" value="ECO:0007669"/>
    <property type="project" value="UniProtKB-UniRule"/>
</dbReference>
<evidence type="ECO:0000256" key="10">
    <source>
        <dbReference type="HAMAP-Rule" id="MF_00454"/>
    </source>
</evidence>
<comment type="activity regulation">
    <text evidence="10">Na(+) is not transported, but it plays an essential structural role and its presence is essential for fluoride channel function.</text>
</comment>
<dbReference type="Proteomes" id="UP000544110">
    <property type="component" value="Unassembled WGS sequence"/>
</dbReference>
<keyword evidence="5 10" id="KW-0472">Membrane</keyword>
<proteinExistence type="inferred from homology"/>
<name>A0A7Y9RQF6_9ACTN</name>
<dbReference type="GO" id="GO:0140114">
    <property type="term" value="P:cellular detoxification of fluoride"/>
    <property type="evidence" value="ECO:0007669"/>
    <property type="project" value="UniProtKB-UniRule"/>
</dbReference>
<evidence type="ECO:0000313" key="12">
    <source>
        <dbReference type="Proteomes" id="UP000544110"/>
    </source>
</evidence>
<dbReference type="RefSeq" id="WP_179517219.1">
    <property type="nucleotide sequence ID" value="NZ_JACCAC010000001.1"/>
</dbReference>
<keyword evidence="3 10" id="KW-0812">Transmembrane</keyword>
<comment type="catalytic activity">
    <reaction evidence="8">
        <text>fluoride(in) = fluoride(out)</text>
        <dbReference type="Rhea" id="RHEA:76159"/>
        <dbReference type="ChEBI" id="CHEBI:17051"/>
    </reaction>
    <physiologicalReaction direction="left-to-right" evidence="8">
        <dbReference type="Rhea" id="RHEA:76160"/>
    </physiologicalReaction>
</comment>
<keyword evidence="10" id="KW-0479">Metal-binding</keyword>
<evidence type="ECO:0000313" key="11">
    <source>
        <dbReference type="EMBL" id="NYG54636.1"/>
    </source>
</evidence>
<feature type="transmembrane region" description="Helical" evidence="10">
    <location>
        <begin position="55"/>
        <end position="75"/>
    </location>
</feature>
<dbReference type="EMBL" id="JACCAC010000001">
    <property type="protein sequence ID" value="NYG54636.1"/>
    <property type="molecule type" value="Genomic_DNA"/>
</dbReference>
<evidence type="ECO:0000256" key="3">
    <source>
        <dbReference type="ARBA" id="ARBA00022692"/>
    </source>
</evidence>
<accession>A0A7Y9RQF6</accession>
<feature type="transmembrane region" description="Helical" evidence="10">
    <location>
        <begin position="27"/>
        <end position="48"/>
    </location>
</feature>
<feature type="transmembrane region" description="Helical" evidence="10">
    <location>
        <begin position="87"/>
        <end position="110"/>
    </location>
</feature>
<keyword evidence="2 10" id="KW-1003">Cell membrane</keyword>
<organism evidence="11 12">
    <name type="scientific">Nocardioides perillae</name>
    <dbReference type="NCBI Taxonomy" id="1119534"/>
    <lineage>
        <taxon>Bacteria</taxon>
        <taxon>Bacillati</taxon>
        <taxon>Actinomycetota</taxon>
        <taxon>Actinomycetes</taxon>
        <taxon>Propionibacteriales</taxon>
        <taxon>Nocardioidaceae</taxon>
        <taxon>Nocardioides</taxon>
    </lineage>
</organism>
<protein>
    <recommendedName>
        <fullName evidence="10">Fluoride-specific ion channel FluC</fullName>
    </recommendedName>
</protein>
<evidence type="ECO:0000256" key="7">
    <source>
        <dbReference type="ARBA" id="ARBA00035120"/>
    </source>
</evidence>
<keyword evidence="4 10" id="KW-1133">Transmembrane helix</keyword>
<comment type="similarity">
    <text evidence="7 10">Belongs to the fluoride channel Fluc/FEX (TC 1.A.43) family.</text>
</comment>
<dbReference type="HAMAP" id="MF_00454">
    <property type="entry name" value="FluC"/>
    <property type="match status" value="1"/>
</dbReference>
<evidence type="ECO:0000256" key="2">
    <source>
        <dbReference type="ARBA" id="ARBA00022475"/>
    </source>
</evidence>
<dbReference type="InterPro" id="IPR003691">
    <property type="entry name" value="FluC"/>
</dbReference>
<reference evidence="11 12" key="1">
    <citation type="submission" date="2020-07" db="EMBL/GenBank/DDBJ databases">
        <title>Sequencing the genomes of 1000 actinobacteria strains.</title>
        <authorList>
            <person name="Klenk H.-P."/>
        </authorList>
    </citation>
    <scope>NUCLEOTIDE SEQUENCE [LARGE SCALE GENOMIC DNA]</scope>
    <source>
        <strain evidence="11 12">DSM 24552</strain>
    </source>
</reference>
<evidence type="ECO:0000256" key="5">
    <source>
        <dbReference type="ARBA" id="ARBA00023136"/>
    </source>
</evidence>
<comment type="function">
    <text evidence="9 10">Fluoride-specific ion channel. Important for reducing fluoride concentration in the cell, thus reducing its toxicity.</text>
</comment>
<evidence type="ECO:0000256" key="4">
    <source>
        <dbReference type="ARBA" id="ARBA00022989"/>
    </source>
</evidence>
<evidence type="ECO:0000256" key="6">
    <source>
        <dbReference type="ARBA" id="ARBA00023303"/>
    </source>
</evidence>
<comment type="subcellular location">
    <subcellularLocation>
        <location evidence="1 10">Cell membrane</location>
        <topology evidence="1 10">Multi-pass membrane protein</topology>
    </subcellularLocation>
</comment>
<keyword evidence="12" id="KW-1185">Reference proteome</keyword>
<sequence length="111" mass="10421">MTLLLVALGGALGAVVRFGAGLLRDRALPLGTLTVNLLGSAGLGLLVATAPAAPLAALLGAGVCGGATTYSAVVLRSVHLGPRVGGLYAAATLGGSLAACAAGYALGAALV</sequence>
<feature type="binding site" evidence="10">
    <location>
        <position position="68"/>
    </location>
    <ligand>
        <name>Na(+)</name>
        <dbReference type="ChEBI" id="CHEBI:29101"/>
        <note>structural</note>
    </ligand>
</feature>
<keyword evidence="10" id="KW-0915">Sodium</keyword>
<dbReference type="GO" id="GO:0005886">
    <property type="term" value="C:plasma membrane"/>
    <property type="evidence" value="ECO:0007669"/>
    <property type="project" value="UniProtKB-SubCell"/>
</dbReference>
<comment type="caution">
    <text evidence="11">The sequence shown here is derived from an EMBL/GenBank/DDBJ whole genome shotgun (WGS) entry which is preliminary data.</text>
</comment>
<dbReference type="Pfam" id="PF02537">
    <property type="entry name" value="CRCB"/>
    <property type="match status" value="1"/>
</dbReference>
<dbReference type="AlphaFoldDB" id="A0A7Y9RQF6"/>
<keyword evidence="6 10" id="KW-0407">Ion channel</keyword>
<evidence type="ECO:0000256" key="1">
    <source>
        <dbReference type="ARBA" id="ARBA00004651"/>
    </source>
</evidence>
<feature type="binding site" evidence="10">
    <location>
        <position position="65"/>
    </location>
    <ligand>
        <name>Na(+)</name>
        <dbReference type="ChEBI" id="CHEBI:29101"/>
        <note>structural</note>
    </ligand>
</feature>
<keyword evidence="10" id="KW-0813">Transport</keyword>
<gene>
    <name evidence="10" type="primary">fluC</name>
    <name evidence="10" type="synonym">crcB</name>
    <name evidence="11" type="ORF">BJ989_000940</name>
</gene>
<keyword evidence="10" id="KW-0406">Ion transport</keyword>
<evidence type="ECO:0000256" key="8">
    <source>
        <dbReference type="ARBA" id="ARBA00035585"/>
    </source>
</evidence>
<dbReference type="GO" id="GO:0046872">
    <property type="term" value="F:metal ion binding"/>
    <property type="evidence" value="ECO:0007669"/>
    <property type="project" value="UniProtKB-KW"/>
</dbReference>